<dbReference type="AlphaFoldDB" id="A0A229UHK1"/>
<keyword evidence="2" id="KW-1185">Reference proteome</keyword>
<evidence type="ECO:0000313" key="2">
    <source>
        <dbReference type="Proteomes" id="UP000215509"/>
    </source>
</evidence>
<evidence type="ECO:0000313" key="1">
    <source>
        <dbReference type="EMBL" id="OXM82884.1"/>
    </source>
</evidence>
<dbReference type="InterPro" id="IPR027417">
    <property type="entry name" value="P-loop_NTPase"/>
</dbReference>
<reference evidence="1 2" key="1">
    <citation type="submission" date="2017-07" db="EMBL/GenBank/DDBJ databases">
        <title>Genome sequencing and assembly of Paenibacillus rigui.</title>
        <authorList>
            <person name="Mayilraj S."/>
        </authorList>
    </citation>
    <scope>NUCLEOTIDE SEQUENCE [LARGE SCALE GENOMIC DNA]</scope>
    <source>
        <strain evidence="1 2">JCM 16352</strain>
    </source>
</reference>
<accession>A0A229UHK1</accession>
<dbReference type="Proteomes" id="UP000215509">
    <property type="component" value="Unassembled WGS sequence"/>
</dbReference>
<sequence length="462" mass="53309">MKISLPSRYESLDEAYRGRLIPNKDLLDLINKATKSMMISGGIRFLPLYGESGAGKTSAAREISTHLPSAHTFLLVRDEIEERETLLSRITRENAHNPGKILIAIIDQYEENVVGKERIPTQFVEYISLLDRGELAGTPIIFVWLTTSREFQRMLVDATSRNRRILLHQNFTITGPNKQEWPKIIDETFSFHNSDNSLADYEIIEEDIRKISLDYHTIGSAMEEVGVLLGERVSDIQNLSEYQVILMWPVSDALRTQRVLQFSKPREGYKLNWEAWFRELNAEDRVQLPLKELNRTRLYFDVRIIPIRVADLHRLCGDLDNPDGTYGDSYVGRFMRTHFYQVVADKWDEYEYTPLKERESKRAEEARVWYEGVTTKPTQLGRRIARVFRSSGLDATHEETLTSGYSSVRADVFINRPGTSKPKVIIELKVYSAEATMPSSIKDAIKVTLRRHAQFAGFLQRQ</sequence>
<gene>
    <name evidence="1" type="ORF">CF651_28125</name>
</gene>
<organism evidence="1 2">
    <name type="scientific">Paenibacillus rigui</name>
    <dbReference type="NCBI Taxonomy" id="554312"/>
    <lineage>
        <taxon>Bacteria</taxon>
        <taxon>Bacillati</taxon>
        <taxon>Bacillota</taxon>
        <taxon>Bacilli</taxon>
        <taxon>Bacillales</taxon>
        <taxon>Paenibacillaceae</taxon>
        <taxon>Paenibacillus</taxon>
    </lineage>
</organism>
<comment type="caution">
    <text evidence="1">The sequence shown here is derived from an EMBL/GenBank/DDBJ whole genome shotgun (WGS) entry which is preliminary data.</text>
</comment>
<dbReference type="OrthoDB" id="7107761at2"/>
<proteinExistence type="predicted"/>
<dbReference type="SUPFAM" id="SSF52540">
    <property type="entry name" value="P-loop containing nucleoside triphosphate hydrolases"/>
    <property type="match status" value="1"/>
</dbReference>
<dbReference type="EMBL" id="NMQW01000053">
    <property type="protein sequence ID" value="OXM82884.1"/>
    <property type="molecule type" value="Genomic_DNA"/>
</dbReference>
<name>A0A229UHK1_9BACL</name>
<protein>
    <submittedName>
        <fullName evidence="1">Uncharacterized protein</fullName>
    </submittedName>
</protein>
<dbReference type="RefSeq" id="WP_094018187.1">
    <property type="nucleotide sequence ID" value="NZ_NMQW01000053.1"/>
</dbReference>